<dbReference type="eggNOG" id="KOG1516">
    <property type="taxonomic scope" value="Eukaryota"/>
</dbReference>
<dbReference type="Gene3D" id="3.40.50.1820">
    <property type="entry name" value="alpha/beta hydrolase"/>
    <property type="match status" value="2"/>
</dbReference>
<dbReference type="OrthoDB" id="408631at2759"/>
<comment type="similarity">
    <text evidence="1 3">Belongs to the type-B carboxylesterase/lipase family.</text>
</comment>
<evidence type="ECO:0000256" key="2">
    <source>
        <dbReference type="ARBA" id="ARBA00022801"/>
    </source>
</evidence>
<dbReference type="Proteomes" id="UP000012174">
    <property type="component" value="Unassembled WGS sequence"/>
</dbReference>
<accession>M7TH46</accession>
<name>M7TH46_EUTLA</name>
<dbReference type="GO" id="GO:0016787">
    <property type="term" value="F:hydrolase activity"/>
    <property type="evidence" value="ECO:0007669"/>
    <property type="project" value="UniProtKB-KW"/>
</dbReference>
<reference evidence="6" key="1">
    <citation type="journal article" date="2013" name="Genome Announc.">
        <title>Draft genome sequence of the grapevine dieback fungus Eutypa lata UCR-EL1.</title>
        <authorList>
            <person name="Blanco-Ulate B."/>
            <person name="Rolshausen P.E."/>
            <person name="Cantu D."/>
        </authorList>
    </citation>
    <scope>NUCLEOTIDE SEQUENCE [LARGE SCALE GENOMIC DNA]</scope>
    <source>
        <strain evidence="6">UCR-EL1</strain>
    </source>
</reference>
<dbReference type="InterPro" id="IPR019826">
    <property type="entry name" value="Carboxylesterase_B_AS"/>
</dbReference>
<proteinExistence type="inferred from homology"/>
<protein>
    <recommendedName>
        <fullName evidence="3">Carboxylic ester hydrolase</fullName>
        <ecNumber evidence="3">3.1.1.-</ecNumber>
    </recommendedName>
</protein>
<evidence type="ECO:0000256" key="3">
    <source>
        <dbReference type="RuleBase" id="RU361235"/>
    </source>
</evidence>
<dbReference type="InterPro" id="IPR050309">
    <property type="entry name" value="Type-B_Carboxylest/Lipase"/>
</dbReference>
<dbReference type="PROSITE" id="PS00122">
    <property type="entry name" value="CARBOXYLESTERASE_B_1"/>
    <property type="match status" value="1"/>
</dbReference>
<dbReference type="PANTHER" id="PTHR11559">
    <property type="entry name" value="CARBOXYLESTERASE"/>
    <property type="match status" value="1"/>
</dbReference>
<organism evidence="5 6">
    <name type="scientific">Eutypa lata (strain UCR-EL1)</name>
    <name type="common">Grapevine dieback disease fungus</name>
    <name type="synonym">Eutypa armeniacae</name>
    <dbReference type="NCBI Taxonomy" id="1287681"/>
    <lineage>
        <taxon>Eukaryota</taxon>
        <taxon>Fungi</taxon>
        <taxon>Dikarya</taxon>
        <taxon>Ascomycota</taxon>
        <taxon>Pezizomycotina</taxon>
        <taxon>Sordariomycetes</taxon>
        <taxon>Xylariomycetidae</taxon>
        <taxon>Xylariales</taxon>
        <taxon>Diatrypaceae</taxon>
        <taxon>Eutypa</taxon>
    </lineage>
</organism>
<dbReference type="EC" id="3.1.1.-" evidence="3"/>
<evidence type="ECO:0000256" key="1">
    <source>
        <dbReference type="ARBA" id="ARBA00005964"/>
    </source>
</evidence>
<keyword evidence="6" id="KW-1185">Reference proteome</keyword>
<dbReference type="AlphaFoldDB" id="M7TH46"/>
<dbReference type="EMBL" id="KB706111">
    <property type="protein sequence ID" value="EMR69266.1"/>
    <property type="molecule type" value="Genomic_DNA"/>
</dbReference>
<dbReference type="SUPFAM" id="SSF53474">
    <property type="entry name" value="alpha/beta-Hydrolases"/>
    <property type="match status" value="1"/>
</dbReference>
<dbReference type="InterPro" id="IPR002018">
    <property type="entry name" value="CarbesteraseB"/>
</dbReference>
<dbReference type="KEGG" id="ela:UCREL1_3697"/>
<keyword evidence="2 3" id="KW-0378">Hydrolase</keyword>
<sequence>MRKALAWVQENIKAFGGDPSRVTIWGESAGSFAIESGSATTAWYNGSDWYQPIYDKIVDQANCSEAIDTLQCLRMVDYETFYPLMASSKVAGPGFYPTVDGDIIPAYPSVLLDSGRFAHIPHLYGTNSDEGTDNAPTSDPIDTDADLRDYLLYQTGFNFPNATVSHIMDLYPDDPAQGIPLNTGSERFADIGGWQYKRIAAIVGDVFYHAPRRYDAQRYSLYSPTYVYRFNTRGYVADSTNSTGEGELAPAHKGVAHFTEVAFVFGNPAYVGPWPEYRALSEQMSTQWIRFAYFGDPNGEGLPEWPHYGDGEDGLNLVLQSESQGGSYVEEDTYRLAGREYLTQWARRRHV</sequence>
<dbReference type="InterPro" id="IPR029058">
    <property type="entry name" value="AB_hydrolase_fold"/>
</dbReference>
<dbReference type="HOGENOM" id="CLU_006586_10_6_1"/>
<evidence type="ECO:0000313" key="5">
    <source>
        <dbReference type="EMBL" id="EMR69266.1"/>
    </source>
</evidence>
<feature type="domain" description="Carboxylesterase type B" evidence="4">
    <location>
        <begin position="34"/>
        <end position="321"/>
    </location>
</feature>
<evidence type="ECO:0000313" key="6">
    <source>
        <dbReference type="Proteomes" id="UP000012174"/>
    </source>
</evidence>
<gene>
    <name evidence="5" type="ORF">UCREL1_3697</name>
</gene>
<dbReference type="STRING" id="1287681.M7TH46"/>
<evidence type="ECO:0000259" key="4">
    <source>
        <dbReference type="Pfam" id="PF00135"/>
    </source>
</evidence>
<dbReference type="Pfam" id="PF00135">
    <property type="entry name" value="COesterase"/>
    <property type="match status" value="1"/>
</dbReference>